<comment type="caution">
    <text evidence="1">The sequence shown here is derived from an EMBL/GenBank/DDBJ whole genome shotgun (WGS) entry which is preliminary data.</text>
</comment>
<sequence>MTTLVLPVTESVRRPRFEGANIRTWIGFKHFMYLVEEAVLDWLREHTPGARALYLEHGLGVEIVDSSVLLPAVLEIDDEVRARVTPTAPGRFTVTLHATRGDRAVSVLRGKVTIALVRESEPPGSAPLPAEVGALLPEPVTRLDGVGAPTDVPADAFSWSWRAPYFYCHFSDRVQHSGYVRALEEVVDRFLADRGLSVGLLLREPGWIPVVSRARVRVLAAAHMEEVVHTTFVVDDIVRDTMFDARMDCFVERDGERVPVATARILHGYAVSRGPAAGALATLDGAVVAALTGAGTP</sequence>
<dbReference type="RefSeq" id="WP_344084840.1">
    <property type="nucleotide sequence ID" value="NZ_BAAALS010000023.1"/>
</dbReference>
<name>A0ABN2KV60_9ACTN</name>
<keyword evidence="2" id="KW-1185">Reference proteome</keyword>
<dbReference type="Gene3D" id="3.10.129.10">
    <property type="entry name" value="Hotdog Thioesterase"/>
    <property type="match status" value="2"/>
</dbReference>
<reference evidence="1 2" key="1">
    <citation type="journal article" date="2019" name="Int. J. Syst. Evol. Microbiol.">
        <title>The Global Catalogue of Microorganisms (GCM) 10K type strain sequencing project: providing services to taxonomists for standard genome sequencing and annotation.</title>
        <authorList>
            <consortium name="The Broad Institute Genomics Platform"/>
            <consortium name="The Broad Institute Genome Sequencing Center for Infectious Disease"/>
            <person name="Wu L."/>
            <person name="Ma J."/>
        </authorList>
    </citation>
    <scope>NUCLEOTIDE SEQUENCE [LARGE SCALE GENOMIC DNA]</scope>
    <source>
        <strain evidence="1 2">JCM 13249</strain>
    </source>
</reference>
<dbReference type="Proteomes" id="UP001500655">
    <property type="component" value="Unassembled WGS sequence"/>
</dbReference>
<dbReference type="Pfam" id="PF13279">
    <property type="entry name" value="4HBT_2"/>
    <property type="match status" value="1"/>
</dbReference>
<evidence type="ECO:0000313" key="2">
    <source>
        <dbReference type="Proteomes" id="UP001500655"/>
    </source>
</evidence>
<accession>A0ABN2KV60</accession>
<gene>
    <name evidence="1" type="ORF">GCM10009681_42670</name>
</gene>
<evidence type="ECO:0000313" key="1">
    <source>
        <dbReference type="EMBL" id="GAA1767055.1"/>
    </source>
</evidence>
<protein>
    <recommendedName>
        <fullName evidence="3">Thioesterase</fullName>
    </recommendedName>
</protein>
<organism evidence="1 2">
    <name type="scientific">Luedemannella helvata</name>
    <dbReference type="NCBI Taxonomy" id="349315"/>
    <lineage>
        <taxon>Bacteria</taxon>
        <taxon>Bacillati</taxon>
        <taxon>Actinomycetota</taxon>
        <taxon>Actinomycetes</taxon>
        <taxon>Micromonosporales</taxon>
        <taxon>Micromonosporaceae</taxon>
        <taxon>Luedemannella</taxon>
    </lineage>
</organism>
<proteinExistence type="predicted"/>
<dbReference type="EMBL" id="BAAALS010000023">
    <property type="protein sequence ID" value="GAA1767055.1"/>
    <property type="molecule type" value="Genomic_DNA"/>
</dbReference>
<dbReference type="InterPro" id="IPR029069">
    <property type="entry name" value="HotDog_dom_sf"/>
</dbReference>
<evidence type="ECO:0008006" key="3">
    <source>
        <dbReference type="Google" id="ProtNLM"/>
    </source>
</evidence>
<dbReference type="SUPFAM" id="SSF54637">
    <property type="entry name" value="Thioesterase/thiol ester dehydrase-isomerase"/>
    <property type="match status" value="2"/>
</dbReference>